<evidence type="ECO:0000313" key="2">
    <source>
        <dbReference type="Proteomes" id="UP000008701"/>
    </source>
</evidence>
<name>A1BEH9_CHLPD</name>
<organism evidence="1 2">
    <name type="scientific">Chlorobium phaeobacteroides (strain DSM 266 / SMG 266 / 2430)</name>
    <dbReference type="NCBI Taxonomy" id="290317"/>
    <lineage>
        <taxon>Bacteria</taxon>
        <taxon>Pseudomonadati</taxon>
        <taxon>Chlorobiota</taxon>
        <taxon>Chlorobiia</taxon>
        <taxon>Chlorobiales</taxon>
        <taxon>Chlorobiaceae</taxon>
        <taxon>Chlorobium/Pelodictyon group</taxon>
        <taxon>Chlorobium</taxon>
    </lineage>
</organism>
<accession>A1BEH9</accession>
<dbReference type="HOGENOM" id="CLU_2192323_0_0_10"/>
<keyword evidence="2" id="KW-1185">Reference proteome</keyword>
<dbReference type="KEGG" id="cph:Cpha266_0753"/>
<sequence length="108" mass="12469">MKHRVMRDDFTCHRKSPLIDLERKGVHDSGTSCQTARHVSTLPEGGSMHAVDEFCRMPVNRKVRLLNKYIHVLFSRPRHGVARRFLPQEKCPVSAFGKKSYFQCSNNT</sequence>
<gene>
    <name evidence="1" type="ordered locus">Cpha266_0753</name>
</gene>
<dbReference type="STRING" id="290317.Cpha266_0753"/>
<protein>
    <submittedName>
        <fullName evidence="1">Uncharacterized protein</fullName>
    </submittedName>
</protein>
<dbReference type="AlphaFoldDB" id="A1BEH9"/>
<proteinExistence type="predicted"/>
<evidence type="ECO:0000313" key="1">
    <source>
        <dbReference type="EMBL" id="ABL64806.1"/>
    </source>
</evidence>
<reference evidence="1 2" key="1">
    <citation type="submission" date="2006-12" db="EMBL/GenBank/DDBJ databases">
        <title>Complete sequence of Chlorobium phaeobacteroides DSM 266.</title>
        <authorList>
            <consortium name="US DOE Joint Genome Institute"/>
            <person name="Copeland A."/>
            <person name="Lucas S."/>
            <person name="Lapidus A."/>
            <person name="Barry K."/>
            <person name="Detter J.C."/>
            <person name="Glavina del Rio T."/>
            <person name="Hammon N."/>
            <person name="Israni S."/>
            <person name="Pitluck S."/>
            <person name="Goltsman E."/>
            <person name="Schmutz J."/>
            <person name="Larimer F."/>
            <person name="Land M."/>
            <person name="Hauser L."/>
            <person name="Mikhailova N."/>
            <person name="Li T."/>
            <person name="Overmann J."/>
            <person name="Bryant D.A."/>
            <person name="Richardson P."/>
        </authorList>
    </citation>
    <scope>NUCLEOTIDE SEQUENCE [LARGE SCALE GENOMIC DNA]</scope>
    <source>
        <strain evidence="1 2">DSM 266</strain>
    </source>
</reference>
<dbReference type="Proteomes" id="UP000008701">
    <property type="component" value="Chromosome"/>
</dbReference>
<dbReference type="EMBL" id="CP000492">
    <property type="protein sequence ID" value="ABL64806.1"/>
    <property type="molecule type" value="Genomic_DNA"/>
</dbReference>